<evidence type="ECO:0000313" key="3">
    <source>
        <dbReference type="Proteomes" id="UP000824469"/>
    </source>
</evidence>
<feature type="non-terminal residue" evidence="2">
    <location>
        <position position="1"/>
    </location>
</feature>
<sequence length="122" mass="14281">SQARIIPVFYDIQPGVLRHIEKGVYPEVFSDYEKKGRYLEKPKEWKEALQSVSFITGEEFHSDSENIVKAVRKEVERSNSKLNVAKYPVGLNKVVEDFERWVVRDFESQCELNKEGEKKAQM</sequence>
<dbReference type="Proteomes" id="UP000824469">
    <property type="component" value="Unassembled WGS sequence"/>
</dbReference>
<dbReference type="EMBL" id="JAHRHJ020000002">
    <property type="protein sequence ID" value="KAH9326302.1"/>
    <property type="molecule type" value="Genomic_DNA"/>
</dbReference>
<protein>
    <recommendedName>
        <fullName evidence="1">TIR domain-containing protein</fullName>
    </recommendedName>
</protein>
<dbReference type="InterPro" id="IPR000157">
    <property type="entry name" value="TIR_dom"/>
</dbReference>
<evidence type="ECO:0000259" key="1">
    <source>
        <dbReference type="Pfam" id="PF01582"/>
    </source>
</evidence>
<dbReference type="Gene3D" id="3.40.50.10140">
    <property type="entry name" value="Toll/interleukin-1 receptor homology (TIR) domain"/>
    <property type="match status" value="1"/>
</dbReference>
<reference evidence="2 3" key="1">
    <citation type="journal article" date="2021" name="Nat. Plants">
        <title>The Taxus genome provides insights into paclitaxel biosynthesis.</title>
        <authorList>
            <person name="Xiong X."/>
            <person name="Gou J."/>
            <person name="Liao Q."/>
            <person name="Li Y."/>
            <person name="Zhou Q."/>
            <person name="Bi G."/>
            <person name="Li C."/>
            <person name="Du R."/>
            <person name="Wang X."/>
            <person name="Sun T."/>
            <person name="Guo L."/>
            <person name="Liang H."/>
            <person name="Lu P."/>
            <person name="Wu Y."/>
            <person name="Zhang Z."/>
            <person name="Ro D.K."/>
            <person name="Shang Y."/>
            <person name="Huang S."/>
            <person name="Yan J."/>
        </authorList>
    </citation>
    <scope>NUCLEOTIDE SEQUENCE [LARGE SCALE GENOMIC DNA]</scope>
    <source>
        <strain evidence="2">Ta-2019</strain>
    </source>
</reference>
<evidence type="ECO:0000313" key="2">
    <source>
        <dbReference type="EMBL" id="KAH9326302.1"/>
    </source>
</evidence>
<accession>A0AA38LLZ1</accession>
<dbReference type="AlphaFoldDB" id="A0AA38LLZ1"/>
<proteinExistence type="predicted"/>
<gene>
    <name evidence="2" type="ORF">KI387_006480</name>
</gene>
<dbReference type="Pfam" id="PF01582">
    <property type="entry name" value="TIR"/>
    <property type="match status" value="1"/>
</dbReference>
<dbReference type="InterPro" id="IPR035897">
    <property type="entry name" value="Toll_tir_struct_dom_sf"/>
</dbReference>
<keyword evidence="3" id="KW-1185">Reference proteome</keyword>
<feature type="domain" description="TIR" evidence="1">
    <location>
        <begin position="3"/>
        <end position="80"/>
    </location>
</feature>
<comment type="caution">
    <text evidence="2">The sequence shown here is derived from an EMBL/GenBank/DDBJ whole genome shotgun (WGS) entry which is preliminary data.</text>
</comment>
<organism evidence="2 3">
    <name type="scientific">Taxus chinensis</name>
    <name type="common">Chinese yew</name>
    <name type="synonym">Taxus wallichiana var. chinensis</name>
    <dbReference type="NCBI Taxonomy" id="29808"/>
    <lineage>
        <taxon>Eukaryota</taxon>
        <taxon>Viridiplantae</taxon>
        <taxon>Streptophyta</taxon>
        <taxon>Embryophyta</taxon>
        <taxon>Tracheophyta</taxon>
        <taxon>Spermatophyta</taxon>
        <taxon>Pinopsida</taxon>
        <taxon>Pinidae</taxon>
        <taxon>Conifers II</taxon>
        <taxon>Cupressales</taxon>
        <taxon>Taxaceae</taxon>
        <taxon>Taxus</taxon>
    </lineage>
</organism>
<feature type="non-terminal residue" evidence="2">
    <location>
        <position position="122"/>
    </location>
</feature>
<dbReference type="OMA" id="HEQKHRY"/>
<dbReference type="GO" id="GO:0007165">
    <property type="term" value="P:signal transduction"/>
    <property type="evidence" value="ECO:0007669"/>
    <property type="project" value="InterPro"/>
</dbReference>
<name>A0AA38LLZ1_TAXCH</name>